<proteinExistence type="predicted"/>
<sequence>MKNSKIKNYLEKLQGLTDKQKKIVLWTIVAILGIIMGYFWIRSASDKLNKIGENIGQIKLPEIQTPSVEILAAEAPADQIAEPALSEVEGWQTYINTEYGFEIKYPRNWTLNTKIPKEANRIVFMAVNYSKNPQPQFFDFEINILSNPERLSSKDFVQKLLAKKLEQDIGKIIYKTATDLTMGGLSAYELGKVFAYDQNQDQIFISKQSFILKITFPSAEENTNLQDPINNNGTCQKMISTFKFIK</sequence>
<organism evidence="2 3">
    <name type="scientific">Candidatus Staskawiczbacteria bacterium RIFCSPLOWO2_12_FULL_37_15</name>
    <dbReference type="NCBI Taxonomy" id="1802218"/>
    <lineage>
        <taxon>Bacteria</taxon>
        <taxon>Candidatus Staskawicziibacteriota</taxon>
    </lineage>
</organism>
<evidence type="ECO:0000313" key="2">
    <source>
        <dbReference type="EMBL" id="OGZ76631.1"/>
    </source>
</evidence>
<dbReference type="AlphaFoldDB" id="A0A1G2IQB5"/>
<accession>A0A1G2IQB5</accession>
<evidence type="ECO:0000313" key="3">
    <source>
        <dbReference type="Proteomes" id="UP000178632"/>
    </source>
</evidence>
<protein>
    <recommendedName>
        <fullName evidence="4">PsbP C-terminal domain-containing protein</fullName>
    </recommendedName>
</protein>
<evidence type="ECO:0008006" key="4">
    <source>
        <dbReference type="Google" id="ProtNLM"/>
    </source>
</evidence>
<gene>
    <name evidence="2" type="ORF">A3G45_02505</name>
</gene>
<feature type="transmembrane region" description="Helical" evidence="1">
    <location>
        <begin position="23"/>
        <end position="41"/>
    </location>
</feature>
<name>A0A1G2IQB5_9BACT</name>
<dbReference type="EMBL" id="MHPE01000029">
    <property type="protein sequence ID" value="OGZ76631.1"/>
    <property type="molecule type" value="Genomic_DNA"/>
</dbReference>
<keyword evidence="1" id="KW-0812">Transmembrane</keyword>
<reference evidence="2 3" key="1">
    <citation type="journal article" date="2016" name="Nat. Commun.">
        <title>Thousands of microbial genomes shed light on interconnected biogeochemical processes in an aquifer system.</title>
        <authorList>
            <person name="Anantharaman K."/>
            <person name="Brown C.T."/>
            <person name="Hug L.A."/>
            <person name="Sharon I."/>
            <person name="Castelle C.J."/>
            <person name="Probst A.J."/>
            <person name="Thomas B.C."/>
            <person name="Singh A."/>
            <person name="Wilkins M.J."/>
            <person name="Karaoz U."/>
            <person name="Brodie E.L."/>
            <person name="Williams K.H."/>
            <person name="Hubbard S.S."/>
            <person name="Banfield J.F."/>
        </authorList>
    </citation>
    <scope>NUCLEOTIDE SEQUENCE [LARGE SCALE GENOMIC DNA]</scope>
</reference>
<keyword evidence="1" id="KW-0472">Membrane</keyword>
<keyword evidence="1" id="KW-1133">Transmembrane helix</keyword>
<evidence type="ECO:0000256" key="1">
    <source>
        <dbReference type="SAM" id="Phobius"/>
    </source>
</evidence>
<dbReference type="Proteomes" id="UP000178632">
    <property type="component" value="Unassembled WGS sequence"/>
</dbReference>
<comment type="caution">
    <text evidence="2">The sequence shown here is derived from an EMBL/GenBank/DDBJ whole genome shotgun (WGS) entry which is preliminary data.</text>
</comment>